<dbReference type="Pfam" id="PF20241">
    <property type="entry name" value="DUF6598"/>
    <property type="match status" value="1"/>
</dbReference>
<name>A0A835KPY5_9POAL</name>
<proteinExistence type="predicted"/>
<dbReference type="Proteomes" id="UP000636709">
    <property type="component" value="Unassembled WGS sequence"/>
</dbReference>
<sequence>MPVNGSGVIQLSRQVVSVELTGELKVDVVAYHVDEDHFCVAKGSVLFTPKEAAISYETCDLGFCKLGVTVGWSLFAPVEHEPWGRLLRQHTAPSSKGT</sequence>
<reference evidence="2" key="1">
    <citation type="submission" date="2020-07" db="EMBL/GenBank/DDBJ databases">
        <title>Genome sequence and genetic diversity analysis of an under-domesticated orphan crop, white fonio (Digitaria exilis).</title>
        <authorList>
            <person name="Bennetzen J.L."/>
            <person name="Chen S."/>
            <person name="Ma X."/>
            <person name="Wang X."/>
            <person name="Yssel A.E.J."/>
            <person name="Chaluvadi S.R."/>
            <person name="Johnson M."/>
            <person name="Gangashetty P."/>
            <person name="Hamidou F."/>
            <person name="Sanogo M.D."/>
            <person name="Zwaenepoel A."/>
            <person name="Wallace J."/>
            <person name="Van De Peer Y."/>
            <person name="Van Deynze A."/>
        </authorList>
    </citation>
    <scope>NUCLEOTIDE SEQUENCE</scope>
    <source>
        <tissue evidence="2">Leaves</tissue>
    </source>
</reference>
<gene>
    <name evidence="2" type="ORF">HU200_012164</name>
</gene>
<accession>A0A835KPY5</accession>
<evidence type="ECO:0000313" key="2">
    <source>
        <dbReference type="EMBL" id="KAF8751287.1"/>
    </source>
</evidence>
<feature type="domain" description="DUF6598" evidence="1">
    <location>
        <begin position="2"/>
        <end position="70"/>
    </location>
</feature>
<dbReference type="InterPro" id="IPR046533">
    <property type="entry name" value="DUF6598"/>
</dbReference>
<dbReference type="OrthoDB" id="10531447at2759"/>
<evidence type="ECO:0000259" key="1">
    <source>
        <dbReference type="Pfam" id="PF20241"/>
    </source>
</evidence>
<dbReference type="PANTHER" id="PTHR33065">
    <property type="entry name" value="OS07G0486400 PROTEIN"/>
    <property type="match status" value="1"/>
</dbReference>
<comment type="caution">
    <text evidence="2">The sequence shown here is derived from an EMBL/GenBank/DDBJ whole genome shotgun (WGS) entry which is preliminary data.</text>
</comment>
<dbReference type="AlphaFoldDB" id="A0A835KPY5"/>
<keyword evidence="3" id="KW-1185">Reference proteome</keyword>
<evidence type="ECO:0000313" key="3">
    <source>
        <dbReference type="Proteomes" id="UP000636709"/>
    </source>
</evidence>
<protein>
    <recommendedName>
        <fullName evidence="1">DUF6598 domain-containing protein</fullName>
    </recommendedName>
</protein>
<dbReference type="PANTHER" id="PTHR33065:SF88">
    <property type="entry name" value="OS11G0104220 PROTEIN"/>
    <property type="match status" value="1"/>
</dbReference>
<dbReference type="EMBL" id="JACEFO010000970">
    <property type="protein sequence ID" value="KAF8751287.1"/>
    <property type="molecule type" value="Genomic_DNA"/>
</dbReference>
<organism evidence="2 3">
    <name type="scientific">Digitaria exilis</name>
    <dbReference type="NCBI Taxonomy" id="1010633"/>
    <lineage>
        <taxon>Eukaryota</taxon>
        <taxon>Viridiplantae</taxon>
        <taxon>Streptophyta</taxon>
        <taxon>Embryophyta</taxon>
        <taxon>Tracheophyta</taxon>
        <taxon>Spermatophyta</taxon>
        <taxon>Magnoliopsida</taxon>
        <taxon>Liliopsida</taxon>
        <taxon>Poales</taxon>
        <taxon>Poaceae</taxon>
        <taxon>PACMAD clade</taxon>
        <taxon>Panicoideae</taxon>
        <taxon>Panicodae</taxon>
        <taxon>Paniceae</taxon>
        <taxon>Anthephorinae</taxon>
        <taxon>Digitaria</taxon>
    </lineage>
</organism>